<keyword evidence="8" id="KW-1185">Reference proteome</keyword>
<comment type="catalytic activity">
    <reaction evidence="3 4">
        <text>holo-[ACP] + malonyl-CoA = malonyl-[ACP] + CoA</text>
        <dbReference type="Rhea" id="RHEA:41792"/>
        <dbReference type="Rhea" id="RHEA-COMP:9623"/>
        <dbReference type="Rhea" id="RHEA-COMP:9685"/>
        <dbReference type="ChEBI" id="CHEBI:57287"/>
        <dbReference type="ChEBI" id="CHEBI:57384"/>
        <dbReference type="ChEBI" id="CHEBI:64479"/>
        <dbReference type="ChEBI" id="CHEBI:78449"/>
        <dbReference type="EC" id="2.3.1.39"/>
    </reaction>
</comment>
<dbReference type="Gene3D" id="3.40.366.10">
    <property type="entry name" value="Malonyl-Coenzyme A Acyl Carrier Protein, domain 2"/>
    <property type="match status" value="1"/>
</dbReference>
<dbReference type="GO" id="GO:0006633">
    <property type="term" value="P:fatty acid biosynthetic process"/>
    <property type="evidence" value="ECO:0007669"/>
    <property type="project" value="TreeGrafter"/>
</dbReference>
<feature type="active site" evidence="5">
    <location>
        <position position="200"/>
    </location>
</feature>
<evidence type="ECO:0000313" key="8">
    <source>
        <dbReference type="Proteomes" id="UP000256329"/>
    </source>
</evidence>
<evidence type="ECO:0000256" key="1">
    <source>
        <dbReference type="ARBA" id="ARBA00022679"/>
    </source>
</evidence>
<dbReference type="Proteomes" id="UP000256329">
    <property type="component" value="Unassembled WGS sequence"/>
</dbReference>
<dbReference type="EC" id="2.3.1.39" evidence="4"/>
<dbReference type="OrthoDB" id="9805460at2"/>
<dbReference type="InterPro" id="IPR016036">
    <property type="entry name" value="Malonyl_transacylase_ACP-bd"/>
</dbReference>
<reference evidence="7 8" key="1">
    <citation type="submission" date="2018-08" db="EMBL/GenBank/DDBJ databases">
        <title>Form III RuBisCO-mediated autotrophy in Thermodesulfobium bacteria.</title>
        <authorList>
            <person name="Toshchakov S.V."/>
            <person name="Kublanov I.V."/>
            <person name="Frolov E."/>
            <person name="Bonch-Osmolovskaya E.A."/>
            <person name="Tourova T.P."/>
            <person name="Chernych N.A."/>
            <person name="Lebedinsky A.V."/>
        </authorList>
    </citation>
    <scope>NUCLEOTIDE SEQUENCE [LARGE SCALE GENOMIC DNA]</scope>
    <source>
        <strain evidence="7 8">SR</strain>
    </source>
</reference>
<proteinExistence type="inferred from homology"/>
<dbReference type="AlphaFoldDB" id="A0A3D8P5M5"/>
<dbReference type="SMART" id="SM00827">
    <property type="entry name" value="PKS_AT"/>
    <property type="match status" value="1"/>
</dbReference>
<dbReference type="InterPro" id="IPR004410">
    <property type="entry name" value="Malonyl_CoA-ACP_transAc_FabD"/>
</dbReference>
<dbReference type="GO" id="GO:0005829">
    <property type="term" value="C:cytosol"/>
    <property type="evidence" value="ECO:0007669"/>
    <property type="project" value="TreeGrafter"/>
</dbReference>
<evidence type="ECO:0000256" key="2">
    <source>
        <dbReference type="ARBA" id="ARBA00023315"/>
    </source>
</evidence>
<accession>A0A3D8P5M5</accession>
<dbReference type="InterPro" id="IPR001227">
    <property type="entry name" value="Ac_transferase_dom_sf"/>
</dbReference>
<dbReference type="RefSeq" id="WP_115792371.1">
    <property type="nucleotide sequence ID" value="NZ_QSLN01000004.1"/>
</dbReference>
<dbReference type="NCBIfam" id="TIGR00128">
    <property type="entry name" value="fabD"/>
    <property type="match status" value="1"/>
</dbReference>
<sequence>MTLACVFPGQGSQYVGMGKDLYERYKVAREVFAEADAILGFPLSRLCFEGPASLLSQTMNTQPAVLTVSVACWQVYLNQGGRKPSAVAGHSLGEFSALVAAGALDFPTALRLVRRRGELMQEAVPLGEGGMLALLGLPAEKLERVLEAGKKAGVVEVANYNCPGQIVLSGHISALEAAAQAARAEGAKKTVLLAVSGPFHSSLMRRAAELFAQELEQVTIKKPVLPVVLNCTADYAYRASEIKKALMRQMTSPVRWEESVRRLVKDGVKTFVEIGPGKVLTGLIRRIHASATCLNVEDEASLRHTLRVLTEGEG</sequence>
<comment type="similarity">
    <text evidence="4">Belongs to the fabD family.</text>
</comment>
<keyword evidence="1 4" id="KW-0808">Transferase</keyword>
<feature type="domain" description="Malonyl-CoA:ACP transacylase (MAT)" evidence="6">
    <location>
        <begin position="6"/>
        <end position="304"/>
    </location>
</feature>
<dbReference type="GO" id="GO:0004314">
    <property type="term" value="F:[acyl-carrier-protein] S-malonyltransferase activity"/>
    <property type="evidence" value="ECO:0007669"/>
    <property type="project" value="UniProtKB-EC"/>
</dbReference>
<dbReference type="SUPFAM" id="SSF52151">
    <property type="entry name" value="FabD/lysophospholipase-like"/>
    <property type="match status" value="1"/>
</dbReference>
<dbReference type="SUPFAM" id="SSF55048">
    <property type="entry name" value="Probable ACP-binding domain of malonyl-CoA ACP transacylase"/>
    <property type="match status" value="1"/>
</dbReference>
<evidence type="ECO:0000313" key="7">
    <source>
        <dbReference type="EMBL" id="RDV83612.1"/>
    </source>
</evidence>
<dbReference type="PANTHER" id="PTHR42681">
    <property type="entry name" value="MALONYL-COA-ACYL CARRIER PROTEIN TRANSACYLASE, MITOCHONDRIAL"/>
    <property type="match status" value="1"/>
</dbReference>
<keyword evidence="2 4" id="KW-0012">Acyltransferase</keyword>
<evidence type="ECO:0000256" key="4">
    <source>
        <dbReference type="PIRNR" id="PIRNR000446"/>
    </source>
</evidence>
<gene>
    <name evidence="7" type="primary">fabD</name>
    <name evidence="7" type="ORF">DXX99_04760</name>
</gene>
<dbReference type="InterPro" id="IPR050858">
    <property type="entry name" value="Mal-CoA-ACP_Trans/PKS_FabD"/>
</dbReference>
<evidence type="ECO:0000259" key="6">
    <source>
        <dbReference type="SMART" id="SM00827"/>
    </source>
</evidence>
<dbReference type="InterPro" id="IPR024925">
    <property type="entry name" value="Malonyl_CoA-ACP_transAc"/>
</dbReference>
<evidence type="ECO:0000256" key="5">
    <source>
        <dbReference type="PIRSR" id="PIRSR000446-1"/>
    </source>
</evidence>
<dbReference type="PIRSF" id="PIRSF000446">
    <property type="entry name" value="Mct"/>
    <property type="match status" value="1"/>
</dbReference>
<feature type="active site" evidence="5">
    <location>
        <position position="91"/>
    </location>
</feature>
<protein>
    <recommendedName>
        <fullName evidence="4">Malonyl CoA-acyl carrier protein transacylase</fullName>
        <ecNumber evidence="4">2.3.1.39</ecNumber>
    </recommendedName>
</protein>
<name>A0A3D8P5M5_9THEO</name>
<comment type="caution">
    <text evidence="7">The sequence shown here is derived from an EMBL/GenBank/DDBJ whole genome shotgun (WGS) entry which is preliminary data.</text>
</comment>
<evidence type="ECO:0000256" key="3">
    <source>
        <dbReference type="ARBA" id="ARBA00048462"/>
    </source>
</evidence>
<dbReference type="Pfam" id="PF00698">
    <property type="entry name" value="Acyl_transf_1"/>
    <property type="match status" value="1"/>
</dbReference>
<dbReference type="InterPro" id="IPR014043">
    <property type="entry name" value="Acyl_transferase_dom"/>
</dbReference>
<dbReference type="Gene3D" id="3.30.70.250">
    <property type="entry name" value="Malonyl-CoA ACP transacylase, ACP-binding"/>
    <property type="match status" value="1"/>
</dbReference>
<organism evidence="7 8">
    <name type="scientific">Ammonifex thiophilus</name>
    <dbReference type="NCBI Taxonomy" id="444093"/>
    <lineage>
        <taxon>Bacteria</taxon>
        <taxon>Bacillati</taxon>
        <taxon>Bacillota</taxon>
        <taxon>Clostridia</taxon>
        <taxon>Thermoanaerobacterales</taxon>
        <taxon>Thermoanaerobacteraceae</taxon>
        <taxon>Ammonifex</taxon>
    </lineage>
</organism>
<dbReference type="InterPro" id="IPR016035">
    <property type="entry name" value="Acyl_Trfase/lysoPLipase"/>
</dbReference>
<dbReference type="FunFam" id="3.30.70.250:FF:000001">
    <property type="entry name" value="Malonyl CoA-acyl carrier protein transacylase"/>
    <property type="match status" value="1"/>
</dbReference>
<dbReference type="EMBL" id="QSLN01000004">
    <property type="protein sequence ID" value="RDV83612.1"/>
    <property type="molecule type" value="Genomic_DNA"/>
</dbReference>
<dbReference type="PANTHER" id="PTHR42681:SF1">
    <property type="entry name" value="MALONYL-COA-ACYL CARRIER PROTEIN TRANSACYLASE, MITOCHONDRIAL"/>
    <property type="match status" value="1"/>
</dbReference>